<dbReference type="EMBL" id="CAJOBA010019248">
    <property type="protein sequence ID" value="CAF3902991.1"/>
    <property type="molecule type" value="Genomic_DNA"/>
</dbReference>
<feature type="non-terminal residue" evidence="8">
    <location>
        <position position="1"/>
    </location>
</feature>
<evidence type="ECO:0000313" key="9">
    <source>
        <dbReference type="Proteomes" id="UP000682733"/>
    </source>
</evidence>
<evidence type="ECO:0000256" key="3">
    <source>
        <dbReference type="ARBA" id="ARBA00023157"/>
    </source>
</evidence>
<dbReference type="PANTHER" id="PTHR10574">
    <property type="entry name" value="NETRIN/LAMININ-RELATED"/>
    <property type="match status" value="1"/>
</dbReference>
<dbReference type="InterPro" id="IPR002049">
    <property type="entry name" value="LE_dom"/>
</dbReference>
<dbReference type="InterPro" id="IPR056863">
    <property type="entry name" value="LMN_ATRN_NET-like_EGF"/>
</dbReference>
<feature type="disulfide bond" evidence="6">
    <location>
        <begin position="10"/>
        <end position="24"/>
    </location>
</feature>
<keyword evidence="3 6" id="KW-1015">Disulfide bond</keyword>
<protein>
    <recommendedName>
        <fullName evidence="7">Laminin EGF-like domain-containing protein</fullName>
    </recommendedName>
</protein>
<evidence type="ECO:0000256" key="6">
    <source>
        <dbReference type="PROSITE-ProRule" id="PRU00460"/>
    </source>
</evidence>
<evidence type="ECO:0000256" key="1">
    <source>
        <dbReference type="ARBA" id="ARBA00022729"/>
    </source>
</evidence>
<reference evidence="8" key="1">
    <citation type="submission" date="2021-02" db="EMBL/GenBank/DDBJ databases">
        <authorList>
            <person name="Nowell W R."/>
        </authorList>
    </citation>
    <scope>NUCLEOTIDE SEQUENCE</scope>
</reference>
<keyword evidence="4" id="KW-0325">Glycoprotein</keyword>
<dbReference type="AlphaFoldDB" id="A0A8S2LII7"/>
<gene>
    <name evidence="8" type="ORF">TMI583_LOCUS20749</name>
</gene>
<dbReference type="PRINTS" id="PR00011">
    <property type="entry name" value="EGFLAMININ"/>
</dbReference>
<dbReference type="InterPro" id="IPR050440">
    <property type="entry name" value="Laminin/Netrin_ECM"/>
</dbReference>
<dbReference type="PANTHER" id="PTHR10574:SF406">
    <property type="entry name" value="LAMININ SUBUNIT ALPHA 5"/>
    <property type="match status" value="1"/>
</dbReference>
<feature type="non-terminal residue" evidence="8">
    <location>
        <position position="109"/>
    </location>
</feature>
<dbReference type="Pfam" id="PF24973">
    <property type="entry name" value="EGF_LMN_ATRN"/>
    <property type="match status" value="1"/>
</dbReference>
<evidence type="ECO:0000256" key="2">
    <source>
        <dbReference type="ARBA" id="ARBA00022737"/>
    </source>
</evidence>
<dbReference type="Proteomes" id="UP000682733">
    <property type="component" value="Unassembled WGS sequence"/>
</dbReference>
<keyword evidence="5 6" id="KW-0424">Laminin EGF-like domain</keyword>
<dbReference type="GO" id="GO:0009887">
    <property type="term" value="P:animal organ morphogenesis"/>
    <property type="evidence" value="ECO:0007669"/>
    <property type="project" value="TreeGrafter"/>
</dbReference>
<proteinExistence type="predicted"/>
<comment type="caution">
    <text evidence="6">Lacks conserved residue(s) required for the propagation of feature annotation.</text>
</comment>
<dbReference type="GO" id="GO:0009888">
    <property type="term" value="P:tissue development"/>
    <property type="evidence" value="ECO:0007669"/>
    <property type="project" value="TreeGrafter"/>
</dbReference>
<dbReference type="PROSITE" id="PS50027">
    <property type="entry name" value="EGF_LAM_2"/>
    <property type="match status" value="1"/>
</dbReference>
<evidence type="ECO:0000256" key="5">
    <source>
        <dbReference type="ARBA" id="ARBA00023292"/>
    </source>
</evidence>
<keyword evidence="1" id="KW-0732">Signal</keyword>
<dbReference type="SUPFAM" id="SSF57196">
    <property type="entry name" value="EGF/Laminin"/>
    <property type="match status" value="1"/>
</dbReference>
<organism evidence="8 9">
    <name type="scientific">Didymodactylos carnosus</name>
    <dbReference type="NCBI Taxonomy" id="1234261"/>
    <lineage>
        <taxon>Eukaryota</taxon>
        <taxon>Metazoa</taxon>
        <taxon>Spiralia</taxon>
        <taxon>Gnathifera</taxon>
        <taxon>Rotifera</taxon>
        <taxon>Eurotatoria</taxon>
        <taxon>Bdelloidea</taxon>
        <taxon>Philodinida</taxon>
        <taxon>Philodinidae</taxon>
        <taxon>Didymodactylos</taxon>
    </lineage>
</organism>
<evidence type="ECO:0000256" key="4">
    <source>
        <dbReference type="ARBA" id="ARBA00023180"/>
    </source>
</evidence>
<dbReference type="Gene3D" id="2.10.25.10">
    <property type="entry name" value="Laminin"/>
    <property type="match status" value="3"/>
</dbReference>
<dbReference type="SMART" id="SM00180">
    <property type="entry name" value="EGF_Lam"/>
    <property type="match status" value="1"/>
</dbReference>
<evidence type="ECO:0000259" key="7">
    <source>
        <dbReference type="PROSITE" id="PS50027"/>
    </source>
</evidence>
<feature type="domain" description="Laminin EGF-like" evidence="7">
    <location>
        <begin position="1"/>
        <end position="26"/>
    </location>
</feature>
<dbReference type="Pfam" id="PF00053">
    <property type="entry name" value="EGF_laminin"/>
    <property type="match status" value="2"/>
</dbReference>
<name>A0A8S2LII7_9BILA</name>
<keyword evidence="2" id="KW-0677">Repeat</keyword>
<evidence type="ECO:0000313" key="8">
    <source>
        <dbReference type="EMBL" id="CAF3902991.1"/>
    </source>
</evidence>
<accession>A0A8S2LII7</accession>
<sequence length="109" mass="11741">NTGGRHCEQCRQGYYGDPLGPDKCQPCDCGIGGLDNNCNSKTGDCICKENVIDSNLGDNIVRRCSQCRDGYWGLGRGYCSSCNCDIDGSTGMICDKFTGQCPCKYNRGG</sequence>
<comment type="caution">
    <text evidence="8">The sequence shown here is derived from an EMBL/GenBank/DDBJ whole genome shotgun (WGS) entry which is preliminary data.</text>
</comment>
<dbReference type="CDD" id="cd00055">
    <property type="entry name" value="EGF_Lam"/>
    <property type="match status" value="3"/>
</dbReference>